<dbReference type="KEGG" id="mees:MmiEs2_13520"/>
<dbReference type="Proteomes" id="UP001302662">
    <property type="component" value="Chromosome"/>
</dbReference>
<proteinExistence type="predicted"/>
<organism evidence="2 3">
    <name type="scientific">Methanimicrococcus stummii</name>
    <dbReference type="NCBI Taxonomy" id="3028294"/>
    <lineage>
        <taxon>Archaea</taxon>
        <taxon>Methanobacteriati</taxon>
        <taxon>Methanobacteriota</taxon>
        <taxon>Stenosarchaea group</taxon>
        <taxon>Methanomicrobia</taxon>
        <taxon>Methanosarcinales</taxon>
        <taxon>Methanosarcinaceae</taxon>
        <taxon>Methanimicrococcus</taxon>
    </lineage>
</organism>
<reference evidence="2 3" key="1">
    <citation type="submission" date="2023-07" db="EMBL/GenBank/DDBJ databases">
        <title>Closed genome sequence of Methanimicrococcus sp. Es2.</title>
        <authorList>
            <person name="Protasov E."/>
            <person name="Platt K."/>
            <person name="Reeh H."/>
            <person name="Poehlein A."/>
            <person name="Daniel R."/>
            <person name="Brune A."/>
        </authorList>
    </citation>
    <scope>NUCLEOTIDE SEQUENCE [LARGE SCALE GENOMIC DNA]</scope>
    <source>
        <strain evidence="2 3">Es2</strain>
    </source>
</reference>
<dbReference type="Pfam" id="PF03496">
    <property type="entry name" value="ADPrib_exo_Tox"/>
    <property type="match status" value="1"/>
</dbReference>
<gene>
    <name evidence="2" type="ORF">MmiEs2_13520</name>
</gene>
<keyword evidence="3" id="KW-1185">Reference proteome</keyword>
<dbReference type="PROSITE" id="PS51996">
    <property type="entry name" value="TR_MART"/>
    <property type="match status" value="1"/>
</dbReference>
<name>A0AA96ZXL1_9EURY</name>
<evidence type="ECO:0000259" key="1">
    <source>
        <dbReference type="Pfam" id="PF03496"/>
    </source>
</evidence>
<dbReference type="Gene3D" id="3.90.176.10">
    <property type="entry name" value="Toxin ADP-ribosyltransferase, Chain A, domain 1"/>
    <property type="match status" value="1"/>
</dbReference>
<dbReference type="EMBL" id="CP131062">
    <property type="protein sequence ID" value="WNY29135.1"/>
    <property type="molecule type" value="Genomic_DNA"/>
</dbReference>
<evidence type="ECO:0000313" key="3">
    <source>
        <dbReference type="Proteomes" id="UP001302662"/>
    </source>
</evidence>
<dbReference type="GO" id="GO:0005576">
    <property type="term" value="C:extracellular region"/>
    <property type="evidence" value="ECO:0007669"/>
    <property type="project" value="InterPro"/>
</dbReference>
<dbReference type="InterPro" id="IPR003540">
    <property type="entry name" value="ADP-ribosyltransferase"/>
</dbReference>
<feature type="domain" description="ADP ribosyltransferase" evidence="1">
    <location>
        <begin position="122"/>
        <end position="236"/>
    </location>
</feature>
<accession>A0AA96ZXL1</accession>
<dbReference type="SUPFAM" id="SSF56399">
    <property type="entry name" value="ADP-ribosylation"/>
    <property type="match status" value="1"/>
</dbReference>
<protein>
    <recommendedName>
        <fullName evidence="1">ADP ribosyltransferase domain-containing protein</fullName>
    </recommendedName>
</protein>
<dbReference type="AlphaFoldDB" id="A0AA96ZXL1"/>
<sequence>MNDFAKTEKTMSAEKLKKTEKIPKAEKFTEYESNSANIVAERLELLQEYSTFLIPYNDRKNLSSAEKVCIGNYQDVHFWNNQKNDWSFPIPESWKKKTWCYAINSCCRDFSFYDSMTKEEKELIDFHFQNLDSAIQKSKADRDYWLYRGVNNIDWIKNPCAGTIYLDEAYGSFSLDFQKALSYTTSKEPILFRLNLKKKMEALYVDQAEAEILRSRRIWYKIKSITKETLEDRKHINTKIDVYTIEELRK</sequence>
<evidence type="ECO:0000313" key="2">
    <source>
        <dbReference type="EMBL" id="WNY29135.1"/>
    </source>
</evidence>